<evidence type="ECO:0000313" key="7">
    <source>
        <dbReference type="EMBL" id="SFA59572.1"/>
    </source>
</evidence>
<dbReference type="Gene3D" id="1.10.340.30">
    <property type="entry name" value="Hypothetical protein, domain 2"/>
    <property type="match status" value="1"/>
</dbReference>
<dbReference type="PANTHER" id="PTHR43003">
    <property type="entry name" value="DNA-3-METHYLADENINE GLYCOSYLASE"/>
    <property type="match status" value="1"/>
</dbReference>
<dbReference type="EC" id="3.2.2.21" evidence="2"/>
<evidence type="ECO:0000313" key="8">
    <source>
        <dbReference type="Proteomes" id="UP000182054"/>
    </source>
</evidence>
<dbReference type="SUPFAM" id="SSF55945">
    <property type="entry name" value="TATA-box binding protein-like"/>
    <property type="match status" value="1"/>
</dbReference>
<reference evidence="7 8" key="1">
    <citation type="submission" date="2016-10" db="EMBL/GenBank/DDBJ databases">
        <authorList>
            <person name="de Groot N.N."/>
        </authorList>
    </citation>
    <scope>NUCLEOTIDE SEQUENCE [LARGE SCALE GENOMIC DNA]</scope>
    <source>
        <strain evidence="7 8">DSM 44908</strain>
    </source>
</reference>
<dbReference type="Proteomes" id="UP000182054">
    <property type="component" value="Unassembled WGS sequence"/>
</dbReference>
<dbReference type="AlphaFoldDB" id="A0A1I0U645"/>
<dbReference type="Gene3D" id="3.30.310.20">
    <property type="entry name" value="DNA-3-methyladenine glycosylase AlkA, N-terminal domain"/>
    <property type="match status" value="1"/>
</dbReference>
<evidence type="ECO:0000259" key="5">
    <source>
        <dbReference type="SMART" id="SM00478"/>
    </source>
</evidence>
<dbReference type="GO" id="GO:0032131">
    <property type="term" value="F:alkylated DNA binding"/>
    <property type="evidence" value="ECO:0007669"/>
    <property type="project" value="TreeGrafter"/>
</dbReference>
<dbReference type="InterPro" id="IPR037046">
    <property type="entry name" value="AlkA_N_sf"/>
</dbReference>
<dbReference type="EMBL" id="FOJN01000014">
    <property type="protein sequence ID" value="SFA59572.1"/>
    <property type="molecule type" value="Genomic_DNA"/>
</dbReference>
<comment type="catalytic activity">
    <reaction evidence="1">
        <text>Hydrolysis of alkylated DNA, releasing 3-methyladenine, 3-methylguanine, 7-methylguanine and 7-methyladenine.</text>
        <dbReference type="EC" id="3.2.2.21"/>
    </reaction>
</comment>
<dbReference type="SUPFAM" id="SSF48150">
    <property type="entry name" value="DNA-glycosylase"/>
    <property type="match status" value="1"/>
</dbReference>
<dbReference type="Gene3D" id="1.10.1670.10">
    <property type="entry name" value="Helix-hairpin-Helix base-excision DNA repair enzymes (C-terminal)"/>
    <property type="match status" value="1"/>
</dbReference>
<gene>
    <name evidence="7" type="ORF">SAMN05444374_11411</name>
</gene>
<name>A0A1I0U645_9NOCA</name>
<feature type="domain" description="DNA-3-methyladenine glycosylase AlkA N-terminal" evidence="6">
    <location>
        <begin position="11"/>
        <end position="130"/>
    </location>
</feature>
<protein>
    <recommendedName>
        <fullName evidence="2">DNA-3-methyladenine glycosylase II</fullName>
        <ecNumber evidence="2">3.2.2.21</ecNumber>
    </recommendedName>
</protein>
<accession>A0A1I0U645</accession>
<evidence type="ECO:0000256" key="1">
    <source>
        <dbReference type="ARBA" id="ARBA00000086"/>
    </source>
</evidence>
<keyword evidence="3" id="KW-0227">DNA damage</keyword>
<dbReference type="GO" id="GO:0006307">
    <property type="term" value="P:DNA alkylation repair"/>
    <property type="evidence" value="ECO:0007669"/>
    <property type="project" value="TreeGrafter"/>
</dbReference>
<proteinExistence type="predicted"/>
<dbReference type="GO" id="GO:0043916">
    <property type="term" value="F:DNA-7-methylguanine glycosylase activity"/>
    <property type="evidence" value="ECO:0007669"/>
    <property type="project" value="TreeGrafter"/>
</dbReference>
<dbReference type="InterPro" id="IPR023170">
    <property type="entry name" value="HhH_base_excis_C"/>
</dbReference>
<dbReference type="InterPro" id="IPR011257">
    <property type="entry name" value="DNA_glycosylase"/>
</dbReference>
<feature type="domain" description="HhH-GPD" evidence="5">
    <location>
        <begin position="140"/>
        <end position="301"/>
    </location>
</feature>
<keyword evidence="4" id="KW-0234">DNA repair</keyword>
<dbReference type="SMART" id="SM01009">
    <property type="entry name" value="AlkA_N"/>
    <property type="match status" value="1"/>
</dbReference>
<evidence type="ECO:0000259" key="6">
    <source>
        <dbReference type="SMART" id="SM01009"/>
    </source>
</evidence>
<dbReference type="Pfam" id="PF06029">
    <property type="entry name" value="AlkA_N"/>
    <property type="match status" value="1"/>
</dbReference>
<dbReference type="InterPro" id="IPR003265">
    <property type="entry name" value="HhH-GPD_domain"/>
</dbReference>
<dbReference type="GO" id="GO:0008725">
    <property type="term" value="F:DNA-3-methyladenine glycosylase activity"/>
    <property type="evidence" value="ECO:0007669"/>
    <property type="project" value="TreeGrafter"/>
</dbReference>
<dbReference type="InterPro" id="IPR010316">
    <property type="entry name" value="AlkA_N"/>
</dbReference>
<dbReference type="GO" id="GO:0005737">
    <property type="term" value="C:cytoplasm"/>
    <property type="evidence" value="ECO:0007669"/>
    <property type="project" value="TreeGrafter"/>
</dbReference>
<dbReference type="InterPro" id="IPR051912">
    <property type="entry name" value="Alkylbase_DNA_Glycosylase/TA"/>
</dbReference>
<sequence>MVTAPRWTTTEADLDVTEPYDVQWMSWFLAGHAVPGMETVVDGTYRRSLRLAHGPAVVSCRLDRRRGGTVLHVAVRTADERNVPDALDRVRLLYGTDVDSADADAVLAADPALAPSVAEAPGIRVPGSVDPSETLLRTMIGQQISLGAAATHTARLVAALGDPVGDDAGAAEHGIVRLFPTPAAVADKGATVLTGPARRVTAIAETARRLADGAVELHRGRPATEQEADLLALRGVGPWTARYVSMRVQGDPDVLLDTDLVVRQGAALLGVDLRESGRWSPWRSSASMHLWRVALLDRGAYPAATG</sequence>
<dbReference type="GO" id="GO:0006285">
    <property type="term" value="P:base-excision repair, AP site formation"/>
    <property type="evidence" value="ECO:0007669"/>
    <property type="project" value="TreeGrafter"/>
</dbReference>
<evidence type="ECO:0000256" key="4">
    <source>
        <dbReference type="ARBA" id="ARBA00023204"/>
    </source>
</evidence>
<organism evidence="7 8">
    <name type="scientific">Rhodococcoides kroppenstedtii</name>
    <dbReference type="NCBI Taxonomy" id="293050"/>
    <lineage>
        <taxon>Bacteria</taxon>
        <taxon>Bacillati</taxon>
        <taxon>Actinomycetota</taxon>
        <taxon>Actinomycetes</taxon>
        <taxon>Mycobacteriales</taxon>
        <taxon>Nocardiaceae</taxon>
        <taxon>Rhodococcoides</taxon>
    </lineage>
</organism>
<dbReference type="CDD" id="cd00056">
    <property type="entry name" value="ENDO3c"/>
    <property type="match status" value="1"/>
</dbReference>
<evidence type="ECO:0000256" key="2">
    <source>
        <dbReference type="ARBA" id="ARBA00012000"/>
    </source>
</evidence>
<dbReference type="SMART" id="SM00478">
    <property type="entry name" value="ENDO3c"/>
    <property type="match status" value="1"/>
</dbReference>
<evidence type="ECO:0000256" key="3">
    <source>
        <dbReference type="ARBA" id="ARBA00022763"/>
    </source>
</evidence>
<dbReference type="PANTHER" id="PTHR43003:SF13">
    <property type="entry name" value="DNA-3-METHYLADENINE GLYCOSYLASE 2"/>
    <property type="match status" value="1"/>
</dbReference>
<dbReference type="GO" id="GO:0032993">
    <property type="term" value="C:protein-DNA complex"/>
    <property type="evidence" value="ECO:0007669"/>
    <property type="project" value="TreeGrafter"/>
</dbReference>